<dbReference type="GO" id="GO:0016788">
    <property type="term" value="F:hydrolase activity, acting on ester bonds"/>
    <property type="evidence" value="ECO:0007669"/>
    <property type="project" value="UniProtKB-ARBA"/>
</dbReference>
<dbReference type="OrthoDB" id="8883291at2"/>
<dbReference type="InterPro" id="IPR036514">
    <property type="entry name" value="SGNH_hydro_sf"/>
</dbReference>
<dbReference type="RefSeq" id="WP_143159610.1">
    <property type="nucleotide sequence ID" value="NZ_FRCK01000002.1"/>
</dbReference>
<reference evidence="2" key="1">
    <citation type="submission" date="2016-11" db="EMBL/GenBank/DDBJ databases">
        <authorList>
            <person name="Varghese N."/>
            <person name="Submissions S."/>
        </authorList>
    </citation>
    <scope>NUCLEOTIDE SEQUENCE [LARGE SCALE GENOMIC DNA]</scope>
    <source>
        <strain evidence="2">DSM 6637</strain>
    </source>
</reference>
<dbReference type="AlphaFoldDB" id="A0A1M7EF65"/>
<protein>
    <submittedName>
        <fullName evidence="1">Uncharacterized protein</fullName>
    </submittedName>
</protein>
<keyword evidence="2" id="KW-1185">Reference proteome</keyword>
<evidence type="ECO:0000313" key="1">
    <source>
        <dbReference type="EMBL" id="SHL90384.1"/>
    </source>
</evidence>
<sequence>MPSVKVSIIWTGAELDRRSLLFGAGSSGLFLIASGRGIPAADKDDFSLRVVESGHSLTDGIMPPLESFLRLRGSRRGVLVKSTIPGSPMEWRWEHAPEGDAPDIRDPKVMANFDVLVITERVSLANTAPYHRSSEMALRWAEHAWRHGSDGAGARSILFATWVDMTSGPDYPNPYNDPEGHIAFRERMPLEMARWEEIRSHVNAGLADGMPQMAMIPGPLIMAAAHDDILAGKAPGLGSLSDLFADDIHLNDRGNYLIALAHFAVIYSKDPRGLPANIPPRSGPDQAQAAWMQDLVWRVLAEYRGGNGGD</sequence>
<name>A0A1M7EF65_9RHOB</name>
<gene>
    <name evidence="1" type="ORF">SAMN05444389_10273</name>
</gene>
<accession>A0A1M7EF65</accession>
<dbReference type="STRING" id="53463.SAMN05444389_10273"/>
<dbReference type="EMBL" id="FRCK01000002">
    <property type="protein sequence ID" value="SHL90384.1"/>
    <property type="molecule type" value="Genomic_DNA"/>
</dbReference>
<dbReference type="Gene3D" id="3.40.50.1110">
    <property type="entry name" value="SGNH hydrolase"/>
    <property type="match status" value="1"/>
</dbReference>
<organism evidence="1 2">
    <name type="scientific">Paracoccus solventivorans</name>
    <dbReference type="NCBI Taxonomy" id="53463"/>
    <lineage>
        <taxon>Bacteria</taxon>
        <taxon>Pseudomonadati</taxon>
        <taxon>Pseudomonadota</taxon>
        <taxon>Alphaproteobacteria</taxon>
        <taxon>Rhodobacterales</taxon>
        <taxon>Paracoccaceae</taxon>
        <taxon>Paracoccus</taxon>
    </lineage>
</organism>
<proteinExistence type="predicted"/>
<dbReference type="Proteomes" id="UP000184444">
    <property type="component" value="Unassembled WGS sequence"/>
</dbReference>
<evidence type="ECO:0000313" key="2">
    <source>
        <dbReference type="Proteomes" id="UP000184444"/>
    </source>
</evidence>